<dbReference type="InterPro" id="IPR029675">
    <property type="entry name" value="PGAP4"/>
</dbReference>
<reference evidence="1 2" key="1">
    <citation type="journal article" date="2019" name="PLoS ONE">
        <title>Genomic analyses reveal an absence of contemporary introgressive admixture between fin whales and blue whales, despite known hybrids.</title>
        <authorList>
            <person name="Westbury M.V."/>
            <person name="Petersen B."/>
            <person name="Lorenzen E.D."/>
        </authorList>
    </citation>
    <scope>NUCLEOTIDE SEQUENCE [LARGE SCALE GENOMIC DNA]</scope>
    <source>
        <strain evidence="1">FinWhale-01</strain>
    </source>
</reference>
<dbReference type="Proteomes" id="UP000437017">
    <property type="component" value="Unassembled WGS sequence"/>
</dbReference>
<evidence type="ECO:0000313" key="2">
    <source>
        <dbReference type="Proteomes" id="UP000437017"/>
    </source>
</evidence>
<sequence>MLFFFLYSMGQVELVGWHYFLELRQLRPSLYSVVPASQFCTPAIAFPARVAHQTLTYLSQVYCHKGFGKNMALYSLLRAKGERAYVVEPNLVKHIRLFSSLRYNFHPSLL</sequence>
<dbReference type="PANTHER" id="PTHR31410">
    <property type="entry name" value="TRANSMEMBRANE PROTEIN 246"/>
    <property type="match status" value="1"/>
</dbReference>
<name>A0A643BLA3_BALPH</name>
<dbReference type="AlphaFoldDB" id="A0A643BLA3"/>
<comment type="caution">
    <text evidence="1">The sequence shown here is derived from an EMBL/GenBank/DDBJ whole genome shotgun (WGS) entry which is preliminary data.</text>
</comment>
<protein>
    <submittedName>
        <fullName evidence="1">Uncharacterized protein</fullName>
    </submittedName>
</protein>
<dbReference type="GO" id="GO:0000139">
    <property type="term" value="C:Golgi membrane"/>
    <property type="evidence" value="ECO:0007669"/>
    <property type="project" value="InterPro"/>
</dbReference>
<dbReference type="OrthoDB" id="2016523at2759"/>
<keyword evidence="2" id="KW-1185">Reference proteome</keyword>
<dbReference type="EMBL" id="SGJD01021558">
    <property type="protein sequence ID" value="KAB0388498.1"/>
    <property type="molecule type" value="Genomic_DNA"/>
</dbReference>
<gene>
    <name evidence="1" type="ORF">E2I00_014178</name>
</gene>
<proteinExistence type="predicted"/>
<dbReference type="GO" id="GO:0006506">
    <property type="term" value="P:GPI anchor biosynthetic process"/>
    <property type="evidence" value="ECO:0007669"/>
    <property type="project" value="InterPro"/>
</dbReference>
<accession>A0A643BLA3</accession>
<dbReference type="PANTHER" id="PTHR31410:SF1">
    <property type="entry name" value="POST-GPI ATTACHMENT TO PROTEINS FACTOR 4"/>
    <property type="match status" value="1"/>
</dbReference>
<organism evidence="1 2">
    <name type="scientific">Balaenoptera physalus</name>
    <name type="common">Fin whale</name>
    <name type="synonym">Balaena physalus</name>
    <dbReference type="NCBI Taxonomy" id="9770"/>
    <lineage>
        <taxon>Eukaryota</taxon>
        <taxon>Metazoa</taxon>
        <taxon>Chordata</taxon>
        <taxon>Craniata</taxon>
        <taxon>Vertebrata</taxon>
        <taxon>Euteleostomi</taxon>
        <taxon>Mammalia</taxon>
        <taxon>Eutheria</taxon>
        <taxon>Laurasiatheria</taxon>
        <taxon>Artiodactyla</taxon>
        <taxon>Whippomorpha</taxon>
        <taxon>Cetacea</taxon>
        <taxon>Mysticeti</taxon>
        <taxon>Balaenopteridae</taxon>
        <taxon>Balaenoptera</taxon>
    </lineage>
</organism>
<evidence type="ECO:0000313" key="1">
    <source>
        <dbReference type="EMBL" id="KAB0388498.1"/>
    </source>
</evidence>
<dbReference type="GO" id="GO:0016757">
    <property type="term" value="F:glycosyltransferase activity"/>
    <property type="evidence" value="ECO:0007669"/>
    <property type="project" value="InterPro"/>
</dbReference>